<evidence type="ECO:0000313" key="2">
    <source>
        <dbReference type="EMBL" id="MET3792232.1"/>
    </source>
</evidence>
<dbReference type="EMBL" id="JBEPML010000007">
    <property type="protein sequence ID" value="MET3792232.1"/>
    <property type="molecule type" value="Genomic_DNA"/>
</dbReference>
<gene>
    <name evidence="2" type="ORF">ABID37_002447</name>
</gene>
<dbReference type="SUPFAM" id="SSF103247">
    <property type="entry name" value="TT1751-like"/>
    <property type="match status" value="1"/>
</dbReference>
<evidence type="ECO:0000313" key="3">
    <source>
        <dbReference type="Proteomes" id="UP001549076"/>
    </source>
</evidence>
<protein>
    <submittedName>
        <fullName evidence="2">Uncharacterized protein (DUF302 family)</fullName>
    </submittedName>
</protein>
<comment type="caution">
    <text evidence="2">The sequence shown here is derived from an EMBL/GenBank/DDBJ whole genome shotgun (WGS) entry which is preliminary data.</text>
</comment>
<organism evidence="2 3">
    <name type="scientific">Aquamicrobium terrae</name>
    <dbReference type="NCBI Taxonomy" id="1324945"/>
    <lineage>
        <taxon>Bacteria</taxon>
        <taxon>Pseudomonadati</taxon>
        <taxon>Pseudomonadota</taxon>
        <taxon>Alphaproteobacteria</taxon>
        <taxon>Hyphomicrobiales</taxon>
        <taxon>Phyllobacteriaceae</taxon>
        <taxon>Aquamicrobium</taxon>
    </lineage>
</organism>
<reference evidence="2 3" key="1">
    <citation type="submission" date="2024-06" db="EMBL/GenBank/DDBJ databases">
        <title>Genomic Encyclopedia of Type Strains, Phase IV (KMG-IV): sequencing the most valuable type-strain genomes for metagenomic binning, comparative biology and taxonomic classification.</title>
        <authorList>
            <person name="Goeker M."/>
        </authorList>
    </citation>
    <scope>NUCLEOTIDE SEQUENCE [LARGE SCALE GENOMIC DNA]</scope>
    <source>
        <strain evidence="2 3">DSM 27865</strain>
    </source>
</reference>
<keyword evidence="3" id="KW-1185">Reference proteome</keyword>
<feature type="signal peptide" evidence="1">
    <location>
        <begin position="1"/>
        <end position="27"/>
    </location>
</feature>
<dbReference type="InterPro" id="IPR035923">
    <property type="entry name" value="TT1751-like_sf"/>
</dbReference>
<dbReference type="Gene3D" id="3.30.310.70">
    <property type="entry name" value="TT1751-like domain"/>
    <property type="match status" value="1"/>
</dbReference>
<sequence>MLKLKPVCGALVAIGLSCAITSLPALAQDGVHTVTSDSPFEQVMSDLEDAIVNRGYVVDYHGHIGDMLERTAADVGGGKLYRNAEFLQFCSAVVSRNAMEADIGNIAYCPYVIFAYEPETKPGEVTVGFRELPAGPGRDEVNKLLAEIVGQAADGL</sequence>
<keyword evidence="1" id="KW-0732">Signal</keyword>
<dbReference type="RefSeq" id="WP_354195024.1">
    <property type="nucleotide sequence ID" value="NZ_JBEPML010000007.1"/>
</dbReference>
<dbReference type="Proteomes" id="UP001549076">
    <property type="component" value="Unassembled WGS sequence"/>
</dbReference>
<evidence type="ECO:0000256" key="1">
    <source>
        <dbReference type="SAM" id="SignalP"/>
    </source>
</evidence>
<accession>A0ABV2N343</accession>
<dbReference type="PROSITE" id="PS51257">
    <property type="entry name" value="PROKAR_LIPOPROTEIN"/>
    <property type="match status" value="1"/>
</dbReference>
<feature type="chain" id="PRO_5047222555" evidence="1">
    <location>
        <begin position="28"/>
        <end position="156"/>
    </location>
</feature>
<proteinExistence type="predicted"/>
<name>A0ABV2N343_9HYPH</name>